<evidence type="ECO:0000256" key="2">
    <source>
        <dbReference type="ARBA" id="ARBA00004922"/>
    </source>
</evidence>
<sequence>MTDSPYLSIIIPAHNEEQRLPKTLEQVADFINQQTYPGEIVVVENGSSDRTLATAQEYARRIPYLRVLSVEQRGKGLAVKTGMLAARGTYRFFADADLSMPISEVNRFIPPALPGSEVAIGSREAPGAVRYGEPQYRHLTGRVFNAIVRLLALPGLGDSQCGFKCFRGDIADEIFPLQTMTGWSFDVEVLFIARRRGYQIVEVGIPWYFNPGSKIRVMHDSLRMFLDLWNIRSNARAGRYNHSAHSG</sequence>
<evidence type="ECO:0000256" key="9">
    <source>
        <dbReference type="ARBA" id="ARBA00022968"/>
    </source>
</evidence>
<evidence type="ECO:0000313" key="14">
    <source>
        <dbReference type="EMBL" id="GAP12360.1"/>
    </source>
</evidence>
<dbReference type="RefSeq" id="WP_075071794.1">
    <property type="nucleotide sequence ID" value="NZ_DF967972.1"/>
</dbReference>
<proteinExistence type="inferred from homology"/>
<dbReference type="PANTHER" id="PTHR10859">
    <property type="entry name" value="GLYCOSYL TRANSFERASE"/>
    <property type="match status" value="1"/>
</dbReference>
<dbReference type="PANTHER" id="PTHR10859:SF91">
    <property type="entry name" value="DOLICHYL-PHOSPHATE BETA-GLUCOSYLTRANSFERASE"/>
    <property type="match status" value="1"/>
</dbReference>
<evidence type="ECO:0000313" key="15">
    <source>
        <dbReference type="Proteomes" id="UP000055060"/>
    </source>
</evidence>
<evidence type="ECO:0000256" key="11">
    <source>
        <dbReference type="ARBA" id="ARBA00023136"/>
    </source>
</evidence>
<evidence type="ECO:0000256" key="12">
    <source>
        <dbReference type="ARBA" id="ARBA00045097"/>
    </source>
</evidence>
<evidence type="ECO:0000256" key="6">
    <source>
        <dbReference type="ARBA" id="ARBA00022679"/>
    </source>
</evidence>
<dbReference type="InterPro" id="IPR035518">
    <property type="entry name" value="DPG_synthase"/>
</dbReference>
<dbReference type="Pfam" id="PF00535">
    <property type="entry name" value="Glycos_transf_2"/>
    <property type="match status" value="1"/>
</dbReference>
<name>A0A0S7BEB1_9CHLR</name>
<evidence type="ECO:0000256" key="7">
    <source>
        <dbReference type="ARBA" id="ARBA00022692"/>
    </source>
</evidence>
<keyword evidence="7" id="KW-0812">Transmembrane</keyword>
<dbReference type="InterPro" id="IPR001173">
    <property type="entry name" value="Glyco_trans_2-like"/>
</dbReference>
<keyword evidence="6 14" id="KW-0808">Transferase</keyword>
<evidence type="ECO:0000256" key="5">
    <source>
        <dbReference type="ARBA" id="ARBA00022676"/>
    </source>
</evidence>
<dbReference type="GO" id="GO:0006487">
    <property type="term" value="P:protein N-linked glycosylation"/>
    <property type="evidence" value="ECO:0007669"/>
    <property type="project" value="TreeGrafter"/>
</dbReference>
<dbReference type="EC" id="2.4.1.117" evidence="4"/>
<protein>
    <recommendedName>
        <fullName evidence="4">dolichyl-phosphate beta-glucosyltransferase</fullName>
        <ecNumber evidence="4">2.4.1.117</ecNumber>
    </recommendedName>
</protein>
<feature type="domain" description="Glycosyltransferase 2-like" evidence="13">
    <location>
        <begin position="8"/>
        <end position="175"/>
    </location>
</feature>
<dbReference type="InterPro" id="IPR029044">
    <property type="entry name" value="Nucleotide-diphossugar_trans"/>
</dbReference>
<reference evidence="14" key="1">
    <citation type="submission" date="2015-07" db="EMBL/GenBank/DDBJ databases">
        <title>Draft Genome Sequences of Anaerolinea thermolimosa IMO-1, Bellilinea caldifistulae GOMI-1, Leptolinea tardivitalis YMTK-2, Levilinea saccharolytica KIBI-1,Longilinea arvoryzae KOME-1, Previously Described as Members of the Anaerolineaceae (Chloroflexi).</title>
        <authorList>
            <person name="Sekiguchi Y."/>
            <person name="Ohashi A."/>
            <person name="Matsuura N."/>
            <person name="Tourlousse M.D."/>
        </authorList>
    </citation>
    <scope>NUCLEOTIDE SEQUENCE [LARGE SCALE GENOMIC DNA]</scope>
    <source>
        <strain evidence="14">KOME-1</strain>
    </source>
</reference>
<dbReference type="Proteomes" id="UP000055060">
    <property type="component" value="Unassembled WGS sequence"/>
</dbReference>
<evidence type="ECO:0000256" key="3">
    <source>
        <dbReference type="ARBA" id="ARBA00006739"/>
    </source>
</evidence>
<keyword evidence="15" id="KW-1185">Reference proteome</keyword>
<accession>A0A0S7BEB1</accession>
<keyword evidence="8" id="KW-0256">Endoplasmic reticulum</keyword>
<comment type="pathway">
    <text evidence="2">Protein modification; protein glycosylation.</text>
</comment>
<dbReference type="AlphaFoldDB" id="A0A0S7BEB1"/>
<keyword evidence="10" id="KW-1133">Transmembrane helix</keyword>
<gene>
    <name evidence="14" type="ORF">LARV_00093</name>
</gene>
<comment type="similarity">
    <text evidence="3">Belongs to the glycosyltransferase 2 family.</text>
</comment>
<keyword evidence="11" id="KW-0472">Membrane</keyword>
<keyword evidence="5" id="KW-0328">Glycosyltransferase</keyword>
<dbReference type="EMBL" id="DF967972">
    <property type="protein sequence ID" value="GAP12360.1"/>
    <property type="molecule type" value="Genomic_DNA"/>
</dbReference>
<evidence type="ECO:0000259" key="13">
    <source>
        <dbReference type="Pfam" id="PF00535"/>
    </source>
</evidence>
<evidence type="ECO:0000256" key="4">
    <source>
        <dbReference type="ARBA" id="ARBA00012583"/>
    </source>
</evidence>
<dbReference type="SUPFAM" id="SSF53448">
    <property type="entry name" value="Nucleotide-diphospho-sugar transferases"/>
    <property type="match status" value="1"/>
</dbReference>
<dbReference type="GO" id="GO:0004581">
    <property type="term" value="F:dolichyl-phosphate beta-glucosyltransferase activity"/>
    <property type="evidence" value="ECO:0007669"/>
    <property type="project" value="UniProtKB-EC"/>
</dbReference>
<evidence type="ECO:0000256" key="8">
    <source>
        <dbReference type="ARBA" id="ARBA00022824"/>
    </source>
</evidence>
<keyword evidence="9" id="KW-0735">Signal-anchor</keyword>
<evidence type="ECO:0000256" key="1">
    <source>
        <dbReference type="ARBA" id="ARBA00004389"/>
    </source>
</evidence>
<dbReference type="CDD" id="cd04188">
    <property type="entry name" value="DPG_synthase"/>
    <property type="match status" value="1"/>
</dbReference>
<dbReference type="Gene3D" id="3.90.550.10">
    <property type="entry name" value="Spore Coat Polysaccharide Biosynthesis Protein SpsA, Chain A"/>
    <property type="match status" value="1"/>
</dbReference>
<evidence type="ECO:0000256" key="10">
    <source>
        <dbReference type="ARBA" id="ARBA00022989"/>
    </source>
</evidence>
<comment type="catalytic activity">
    <reaction evidence="12">
        <text>a di-trans,poly-cis-dolichyl phosphate + UDP-alpha-D-glucose = a di-trans,poly-cis-dolichyl beta-D-glucosyl phosphate + UDP</text>
        <dbReference type="Rhea" id="RHEA:15401"/>
        <dbReference type="Rhea" id="RHEA-COMP:19498"/>
        <dbReference type="Rhea" id="RHEA-COMP:19502"/>
        <dbReference type="ChEBI" id="CHEBI:57525"/>
        <dbReference type="ChEBI" id="CHEBI:57683"/>
        <dbReference type="ChEBI" id="CHEBI:58223"/>
        <dbReference type="ChEBI" id="CHEBI:58885"/>
        <dbReference type="EC" id="2.4.1.117"/>
    </reaction>
    <physiologicalReaction direction="left-to-right" evidence="12">
        <dbReference type="Rhea" id="RHEA:15402"/>
    </physiologicalReaction>
</comment>
<organism evidence="14">
    <name type="scientific">Longilinea arvoryzae</name>
    <dbReference type="NCBI Taxonomy" id="360412"/>
    <lineage>
        <taxon>Bacteria</taxon>
        <taxon>Bacillati</taxon>
        <taxon>Chloroflexota</taxon>
        <taxon>Anaerolineae</taxon>
        <taxon>Anaerolineales</taxon>
        <taxon>Anaerolineaceae</taxon>
        <taxon>Longilinea</taxon>
    </lineage>
</organism>
<comment type="subcellular location">
    <subcellularLocation>
        <location evidence="1">Endoplasmic reticulum membrane</location>
        <topology evidence="1">Single-pass membrane protein</topology>
    </subcellularLocation>
</comment>
<dbReference type="STRING" id="360412.LARV_00093"/>